<gene>
    <name evidence="2" type="ORF">CWM47_07065</name>
</gene>
<sequence>METHSIATAEKAMFDLTGKVAVITGASKGIGEDMARVFARFGAKVIISSRKQDACDALANDIKAQGGEATGIAAHVGDMDQLQQLVSKSIETYGGIDILVNNAASNPVFGPSLDCDGAAFDKIMQANVKAPFELSKLCYPSMKSRGGGSIIMISSIAGHTPDPGLGMYSVSKASLNMLTKVLAKEWGPDGIRVNAICPGLIKTKFSQALWQNEKILDHFTNRIPIARMGTTDEISPLALFLASSASSYSTGGLFYADGGTVI</sequence>
<dbReference type="InterPro" id="IPR002347">
    <property type="entry name" value="SDR_fam"/>
</dbReference>
<dbReference type="Proteomes" id="UP000232883">
    <property type="component" value="Chromosome"/>
</dbReference>
<protein>
    <submittedName>
        <fullName evidence="2">Short-chain dehydrogenase</fullName>
    </submittedName>
</protein>
<dbReference type="Pfam" id="PF13561">
    <property type="entry name" value="adh_short_C2"/>
    <property type="match status" value="1"/>
</dbReference>
<accession>A0A2K8YVE4</accession>
<evidence type="ECO:0000256" key="1">
    <source>
        <dbReference type="ARBA" id="ARBA00006484"/>
    </source>
</evidence>
<dbReference type="PANTHER" id="PTHR43943">
    <property type="entry name" value="DEHYDROGENASE/REDUCTASE (SDR FAMILY) MEMBER 4"/>
    <property type="match status" value="1"/>
</dbReference>
<dbReference type="SUPFAM" id="SSF51735">
    <property type="entry name" value="NAD(P)-binding Rossmann-fold domains"/>
    <property type="match status" value="1"/>
</dbReference>
<dbReference type="PANTHER" id="PTHR43943:SF2">
    <property type="entry name" value="DEHYDROGENASE_REDUCTASE 4"/>
    <property type="match status" value="1"/>
</dbReference>
<evidence type="ECO:0000313" key="2">
    <source>
        <dbReference type="EMBL" id="AUD01597.1"/>
    </source>
</evidence>
<dbReference type="Gene3D" id="3.40.50.720">
    <property type="entry name" value="NAD(P)-binding Rossmann-like Domain"/>
    <property type="match status" value="1"/>
</dbReference>
<dbReference type="AlphaFoldDB" id="A0A2K8YVE4"/>
<dbReference type="KEGG" id="spir:CWM47_07065"/>
<dbReference type="EMBL" id="CP025096">
    <property type="protein sequence ID" value="AUD01597.1"/>
    <property type="molecule type" value="Genomic_DNA"/>
</dbReference>
<dbReference type="NCBIfam" id="NF005559">
    <property type="entry name" value="PRK07231.1"/>
    <property type="match status" value="1"/>
</dbReference>
<dbReference type="PROSITE" id="PS00061">
    <property type="entry name" value="ADH_SHORT"/>
    <property type="match status" value="1"/>
</dbReference>
<dbReference type="PRINTS" id="PR00081">
    <property type="entry name" value="GDHRDH"/>
</dbReference>
<reference evidence="2 3" key="1">
    <citation type="submission" date="2017-11" db="EMBL/GenBank/DDBJ databases">
        <title>Taxonomic description and genome sequences of Spirosoma HA7 sp. nov., isolated from pollen microhabitat of Corylus avellana.</title>
        <authorList>
            <person name="Ambika Manirajan B."/>
            <person name="Suarez C."/>
            <person name="Ratering S."/>
            <person name="Geissler-Plaum R."/>
            <person name="Cardinale M."/>
            <person name="Sylvia S."/>
        </authorList>
    </citation>
    <scope>NUCLEOTIDE SEQUENCE [LARGE SCALE GENOMIC DNA]</scope>
    <source>
        <strain evidence="2 3">HA7</strain>
    </source>
</reference>
<dbReference type="InterPro" id="IPR020904">
    <property type="entry name" value="Sc_DH/Rdtase_CS"/>
</dbReference>
<evidence type="ECO:0000313" key="3">
    <source>
        <dbReference type="Proteomes" id="UP000232883"/>
    </source>
</evidence>
<dbReference type="OrthoDB" id="9804104at2"/>
<dbReference type="PRINTS" id="PR00080">
    <property type="entry name" value="SDRFAMILY"/>
</dbReference>
<name>A0A2K8YVE4_9BACT</name>
<dbReference type="FunFam" id="3.40.50.720:FF:000084">
    <property type="entry name" value="Short-chain dehydrogenase reductase"/>
    <property type="match status" value="1"/>
</dbReference>
<organism evidence="2 3">
    <name type="scientific">Spirosoma pollinicola</name>
    <dbReference type="NCBI Taxonomy" id="2057025"/>
    <lineage>
        <taxon>Bacteria</taxon>
        <taxon>Pseudomonadati</taxon>
        <taxon>Bacteroidota</taxon>
        <taxon>Cytophagia</taxon>
        <taxon>Cytophagales</taxon>
        <taxon>Cytophagaceae</taxon>
        <taxon>Spirosoma</taxon>
    </lineage>
</organism>
<dbReference type="RefSeq" id="WP_100987318.1">
    <property type="nucleotide sequence ID" value="NZ_CP025096.1"/>
</dbReference>
<proteinExistence type="inferred from homology"/>
<keyword evidence="3" id="KW-1185">Reference proteome</keyword>
<dbReference type="InterPro" id="IPR036291">
    <property type="entry name" value="NAD(P)-bd_dom_sf"/>
</dbReference>
<dbReference type="CDD" id="cd05233">
    <property type="entry name" value="SDR_c"/>
    <property type="match status" value="1"/>
</dbReference>
<comment type="similarity">
    <text evidence="1">Belongs to the short-chain dehydrogenases/reductases (SDR) family.</text>
</comment>